<gene>
    <name evidence="3" type="ORF">GCM10018781_66460</name>
</gene>
<dbReference type="GO" id="GO:0010181">
    <property type="term" value="F:FMN binding"/>
    <property type="evidence" value="ECO:0007669"/>
    <property type="project" value="InterPro"/>
</dbReference>
<dbReference type="PANTHER" id="PTHR30466:SF15">
    <property type="entry name" value="POSSIBLE OXIDOREDUCTASE"/>
    <property type="match status" value="1"/>
</dbReference>
<evidence type="ECO:0000313" key="4">
    <source>
        <dbReference type="Proteomes" id="UP000617734"/>
    </source>
</evidence>
<keyword evidence="4" id="KW-1185">Reference proteome</keyword>
<dbReference type="SUPFAM" id="SSF50475">
    <property type="entry name" value="FMN-binding split barrel"/>
    <property type="match status" value="1"/>
</dbReference>
<dbReference type="GeneID" id="95356922"/>
<dbReference type="Pfam" id="PF01613">
    <property type="entry name" value="Flavin_Reduct"/>
    <property type="match status" value="1"/>
</dbReference>
<evidence type="ECO:0000256" key="1">
    <source>
        <dbReference type="ARBA" id="ARBA00023002"/>
    </source>
</evidence>
<keyword evidence="1" id="KW-0560">Oxidoreductase</keyword>
<reference evidence="3" key="1">
    <citation type="journal article" date="2014" name="Int. J. Syst. Evol. Microbiol.">
        <title>Complete genome sequence of Corynebacterium casei LMG S-19264T (=DSM 44701T), isolated from a smear-ripened cheese.</title>
        <authorList>
            <consortium name="US DOE Joint Genome Institute (JGI-PGF)"/>
            <person name="Walter F."/>
            <person name="Albersmeier A."/>
            <person name="Kalinowski J."/>
            <person name="Ruckert C."/>
        </authorList>
    </citation>
    <scope>NUCLEOTIDE SEQUENCE</scope>
    <source>
        <strain evidence="3">JCM 4646</strain>
    </source>
</reference>
<dbReference type="InterPro" id="IPR012349">
    <property type="entry name" value="Split_barrel_FMN-bd"/>
</dbReference>
<proteinExistence type="predicted"/>
<dbReference type="EMBL" id="BNBO01000056">
    <property type="protein sequence ID" value="GHH82116.1"/>
    <property type="molecule type" value="Genomic_DNA"/>
</dbReference>
<dbReference type="SMART" id="SM00903">
    <property type="entry name" value="Flavin_Reduct"/>
    <property type="match status" value="1"/>
</dbReference>
<dbReference type="GO" id="GO:0042602">
    <property type="term" value="F:riboflavin reductase (NADPH) activity"/>
    <property type="evidence" value="ECO:0007669"/>
    <property type="project" value="TreeGrafter"/>
</dbReference>
<reference evidence="3" key="2">
    <citation type="submission" date="2020-09" db="EMBL/GenBank/DDBJ databases">
        <authorList>
            <person name="Sun Q."/>
            <person name="Ohkuma M."/>
        </authorList>
    </citation>
    <scope>NUCLEOTIDE SEQUENCE</scope>
    <source>
        <strain evidence="3">JCM 4646</strain>
    </source>
</reference>
<protein>
    <submittedName>
        <fullName evidence="3">Oxidoreductase</fullName>
    </submittedName>
</protein>
<dbReference type="PANTHER" id="PTHR30466">
    <property type="entry name" value="FLAVIN REDUCTASE"/>
    <property type="match status" value="1"/>
</dbReference>
<sequence length="165" mass="17240">MDSPFDTFTALLDPPVHVVTAADGAELGGCLVGFAGQCSIDPPRFVVWISKANHTFGVASRSDTLAVHLIPQNRPELAELFGGRSGDSVDKFAGVAWTVGPSGVPLLTDAEACFVGRVIDRADWGDHVGFLLEPVGGRTPRTGTAAPDTSLTLHDVTDIKPGHPA</sequence>
<name>A0A919GCT5_9ACTN</name>
<dbReference type="Gene3D" id="2.30.110.10">
    <property type="entry name" value="Electron Transport, Fmn-binding Protein, Chain A"/>
    <property type="match status" value="1"/>
</dbReference>
<feature type="domain" description="Flavin reductase like" evidence="2">
    <location>
        <begin position="9"/>
        <end position="160"/>
    </location>
</feature>
<dbReference type="InterPro" id="IPR050268">
    <property type="entry name" value="NADH-dep_flavin_reductase"/>
</dbReference>
<accession>A0A919GCT5</accession>
<dbReference type="InterPro" id="IPR002563">
    <property type="entry name" value="Flavin_Rdtase-like_dom"/>
</dbReference>
<comment type="caution">
    <text evidence="3">The sequence shown here is derived from an EMBL/GenBank/DDBJ whole genome shotgun (WGS) entry which is preliminary data.</text>
</comment>
<evidence type="ECO:0000313" key="3">
    <source>
        <dbReference type="EMBL" id="GHH82116.1"/>
    </source>
</evidence>
<dbReference type="RefSeq" id="WP_190214623.1">
    <property type="nucleotide sequence ID" value="NZ_BNBO01000056.1"/>
</dbReference>
<dbReference type="Proteomes" id="UP000617734">
    <property type="component" value="Unassembled WGS sequence"/>
</dbReference>
<evidence type="ECO:0000259" key="2">
    <source>
        <dbReference type="SMART" id="SM00903"/>
    </source>
</evidence>
<dbReference type="AlphaFoldDB" id="A0A919GCT5"/>
<organism evidence="3 4">
    <name type="scientific">Kitasatospora indigofera</name>
    <dbReference type="NCBI Taxonomy" id="67307"/>
    <lineage>
        <taxon>Bacteria</taxon>
        <taxon>Bacillati</taxon>
        <taxon>Actinomycetota</taxon>
        <taxon>Actinomycetes</taxon>
        <taxon>Kitasatosporales</taxon>
        <taxon>Streptomycetaceae</taxon>
        <taxon>Kitasatospora</taxon>
    </lineage>
</organism>